<feature type="compositionally biased region" description="Basic residues" evidence="2">
    <location>
        <begin position="660"/>
        <end position="670"/>
    </location>
</feature>
<dbReference type="Proteomes" id="UP000265631">
    <property type="component" value="Unassembled WGS sequence"/>
</dbReference>
<feature type="region of interest" description="Disordered" evidence="2">
    <location>
        <begin position="605"/>
        <end position="680"/>
    </location>
</feature>
<keyword evidence="5" id="KW-1185">Reference proteome</keyword>
<feature type="compositionally biased region" description="Basic and acidic residues" evidence="2">
    <location>
        <begin position="621"/>
        <end position="631"/>
    </location>
</feature>
<organism evidence="4 5">
    <name type="scientific">Fusarium flagelliforme</name>
    <dbReference type="NCBI Taxonomy" id="2675880"/>
    <lineage>
        <taxon>Eukaryota</taxon>
        <taxon>Fungi</taxon>
        <taxon>Dikarya</taxon>
        <taxon>Ascomycota</taxon>
        <taxon>Pezizomycotina</taxon>
        <taxon>Sordariomycetes</taxon>
        <taxon>Hypocreomycetidae</taxon>
        <taxon>Hypocreales</taxon>
        <taxon>Nectriaceae</taxon>
        <taxon>Fusarium</taxon>
        <taxon>Fusarium incarnatum-equiseti species complex</taxon>
    </lineage>
</organism>
<sequence length="680" mass="75450">MDAVTAVLGAFSPTQAAAESVKKYDSVLKDHVAAVKSLLTNQRQVINENTSQILQAIDPSIDSIAFLAILHNSLSSPTSPPGIDRPTLLDQTLRFLLKFNPLQIRYVGLVFRKLLEHVAEGNLFTPAISVEAVANALLRLDPTGSMFTSTHLALAKIACQTNWIEPALKVLDCDTTFFPGMVGPKDTRYLCDSSLHPSTFISVDTCLTEPVKSSTILEYYHLSANCYMTQRDWTKAHRALGHVITYPSKDKGVAKIMDEAYKRWLLVGLLKDGKEPTLPSYTAANPKNVYSQLGAPYKNIASQFPTTNAGQLKTEAETNRKTWEDDGTSSLIAEVIAAYQKWQIINLRDIYKQVSISQVRQLTLSAETGEVLPDDETVTRLVQDMISSGLLKGDLQPGNDGNELFLHFHDDEETMTEAEFAHEIALRYRNIESLGNQYKAANERLSGSKEYVKHVVKEQKRADKDAGDPGVGFDSQIEDEDLMTVAASGLPLQYNAYLKERKITPNKMVAINTFQALTVVAIALPFVIEAAPTPGIPNPNIWSMEAKPEATRSPGSGIILEPSIPQTGKGLERIKKTMKEIADEQKKGAQASNRHDFSSLFPSVLSTYRGIPDDDDDSEEHEQQPEKRDISDGIMNENKTTTANEPRYHRLEQIPDRPVLLHKLKTHKVVPQKGADEKQR</sequence>
<evidence type="ECO:0000256" key="2">
    <source>
        <dbReference type="SAM" id="MobiDB-lite"/>
    </source>
</evidence>
<dbReference type="AlphaFoldDB" id="A0A395MYF4"/>
<reference evidence="4 5" key="1">
    <citation type="journal article" date="2018" name="PLoS Pathog.">
        <title>Evolution of structural diversity of trichothecenes, a family of toxins produced by plant pathogenic and entomopathogenic fungi.</title>
        <authorList>
            <person name="Proctor R.H."/>
            <person name="McCormick S.P."/>
            <person name="Kim H.S."/>
            <person name="Cardoza R.E."/>
            <person name="Stanley A.M."/>
            <person name="Lindo L."/>
            <person name="Kelly A."/>
            <person name="Brown D.W."/>
            <person name="Lee T."/>
            <person name="Vaughan M.M."/>
            <person name="Alexander N.J."/>
            <person name="Busman M."/>
            <person name="Gutierrez S."/>
        </authorList>
    </citation>
    <scope>NUCLEOTIDE SEQUENCE [LARGE SCALE GENOMIC DNA]</scope>
    <source>
        <strain evidence="4 5">NRRL 13405</strain>
    </source>
</reference>
<dbReference type="InterPro" id="IPR050756">
    <property type="entry name" value="CSN3"/>
</dbReference>
<accession>A0A395MYF4</accession>
<protein>
    <submittedName>
        <fullName evidence="4">Cop9 signalosome complex subunit 3</fullName>
    </submittedName>
</protein>
<feature type="compositionally biased region" description="Basic and acidic residues" evidence="2">
    <location>
        <begin position="646"/>
        <end position="655"/>
    </location>
</feature>
<proteinExistence type="predicted"/>
<evidence type="ECO:0000313" key="5">
    <source>
        <dbReference type="Proteomes" id="UP000265631"/>
    </source>
</evidence>
<evidence type="ECO:0000313" key="4">
    <source>
        <dbReference type="EMBL" id="RFN52952.1"/>
    </source>
</evidence>
<dbReference type="PANTHER" id="PTHR10758:SF1">
    <property type="entry name" value="COP9 SIGNALOSOME COMPLEX SUBUNIT 3"/>
    <property type="match status" value="1"/>
</dbReference>
<keyword evidence="1" id="KW-0963">Cytoplasm</keyword>
<dbReference type="InterPro" id="IPR055089">
    <property type="entry name" value="COP9_N"/>
</dbReference>
<dbReference type="STRING" id="2594813.A0A395MYF4"/>
<name>A0A395MYF4_9HYPO</name>
<dbReference type="PANTHER" id="PTHR10758">
    <property type="entry name" value="26S PROTEASOME NON-ATPASE REGULATORY SUBUNIT 3/COP9 SIGNALOSOME COMPLEX SUBUNIT 3"/>
    <property type="match status" value="1"/>
</dbReference>
<feature type="domain" description="COP9 signalosome complex subunit 3 N-terminal helical repeats" evidence="3">
    <location>
        <begin position="34"/>
        <end position="283"/>
    </location>
</feature>
<comment type="caution">
    <text evidence="4">The sequence shown here is derived from an EMBL/GenBank/DDBJ whole genome shotgun (WGS) entry which is preliminary data.</text>
</comment>
<dbReference type="Pfam" id="PF22788">
    <property type="entry name" value="COP9_hel_rpt"/>
    <property type="match status" value="1"/>
</dbReference>
<dbReference type="GO" id="GO:0008180">
    <property type="term" value="C:COP9 signalosome"/>
    <property type="evidence" value="ECO:0007669"/>
    <property type="project" value="TreeGrafter"/>
</dbReference>
<dbReference type="EMBL" id="PXXK01000055">
    <property type="protein sequence ID" value="RFN52952.1"/>
    <property type="molecule type" value="Genomic_DNA"/>
</dbReference>
<gene>
    <name evidence="4" type="ORF">FIE12Z_2806</name>
</gene>
<evidence type="ECO:0000256" key="1">
    <source>
        <dbReference type="ARBA" id="ARBA00022490"/>
    </source>
</evidence>
<evidence type="ECO:0000259" key="3">
    <source>
        <dbReference type="Pfam" id="PF22788"/>
    </source>
</evidence>
<dbReference type="GO" id="GO:0006511">
    <property type="term" value="P:ubiquitin-dependent protein catabolic process"/>
    <property type="evidence" value="ECO:0007669"/>
    <property type="project" value="TreeGrafter"/>
</dbReference>